<feature type="transmembrane region" description="Helical" evidence="1">
    <location>
        <begin position="83"/>
        <end position="102"/>
    </location>
</feature>
<evidence type="ECO:0000256" key="1">
    <source>
        <dbReference type="SAM" id="Phobius"/>
    </source>
</evidence>
<keyword evidence="1" id="KW-0812">Transmembrane</keyword>
<name>A0A1Q9BTZ4_SYMMI</name>
<gene>
    <name evidence="2" type="ORF">AK812_SmicGene46379</name>
</gene>
<dbReference type="EMBL" id="LSRX01004171">
    <property type="protein sequence ID" value="OLP74161.1"/>
    <property type="molecule type" value="Genomic_DNA"/>
</dbReference>
<feature type="transmembrane region" description="Helical" evidence="1">
    <location>
        <begin position="12"/>
        <end position="33"/>
    </location>
</feature>
<dbReference type="AlphaFoldDB" id="A0A1Q9BTZ4"/>
<keyword evidence="1" id="KW-1133">Transmembrane helix</keyword>
<keyword evidence="3" id="KW-1185">Reference proteome</keyword>
<feature type="non-terminal residue" evidence="2">
    <location>
        <position position="106"/>
    </location>
</feature>
<accession>A0A1Q9BTZ4</accession>
<organism evidence="2 3">
    <name type="scientific">Symbiodinium microadriaticum</name>
    <name type="common">Dinoflagellate</name>
    <name type="synonym">Zooxanthella microadriatica</name>
    <dbReference type="NCBI Taxonomy" id="2951"/>
    <lineage>
        <taxon>Eukaryota</taxon>
        <taxon>Sar</taxon>
        <taxon>Alveolata</taxon>
        <taxon>Dinophyceae</taxon>
        <taxon>Suessiales</taxon>
        <taxon>Symbiodiniaceae</taxon>
        <taxon>Symbiodinium</taxon>
    </lineage>
</organism>
<protein>
    <submittedName>
        <fullName evidence="2">Uncharacterized protein</fullName>
    </submittedName>
</protein>
<sequence>MKTMICKVIVSVITIIINFIIITTIAIIVIYLASVLHIDCFERGRAPPRCPGDCCPELLREGLPGASPPSYDDSSGGYYRCEIGNSCLAVSLSFAIVGALVCRLRD</sequence>
<evidence type="ECO:0000313" key="3">
    <source>
        <dbReference type="Proteomes" id="UP000186817"/>
    </source>
</evidence>
<proteinExistence type="predicted"/>
<reference evidence="2 3" key="1">
    <citation type="submission" date="2016-02" db="EMBL/GenBank/DDBJ databases">
        <title>Genome analysis of coral dinoflagellate symbionts highlights evolutionary adaptations to a symbiotic lifestyle.</title>
        <authorList>
            <person name="Aranda M."/>
            <person name="Li Y."/>
            <person name="Liew Y.J."/>
            <person name="Baumgarten S."/>
            <person name="Simakov O."/>
            <person name="Wilson M."/>
            <person name="Piel J."/>
            <person name="Ashoor H."/>
            <person name="Bougouffa S."/>
            <person name="Bajic V.B."/>
            <person name="Ryu T."/>
            <person name="Ravasi T."/>
            <person name="Bayer T."/>
            <person name="Micklem G."/>
            <person name="Kim H."/>
            <person name="Bhak J."/>
            <person name="Lajeunesse T.C."/>
            <person name="Voolstra C.R."/>
        </authorList>
    </citation>
    <scope>NUCLEOTIDE SEQUENCE [LARGE SCALE GENOMIC DNA]</scope>
    <source>
        <strain evidence="2 3">CCMP2467</strain>
    </source>
</reference>
<comment type="caution">
    <text evidence="2">The sequence shown here is derived from an EMBL/GenBank/DDBJ whole genome shotgun (WGS) entry which is preliminary data.</text>
</comment>
<dbReference type="Proteomes" id="UP000186817">
    <property type="component" value="Unassembled WGS sequence"/>
</dbReference>
<evidence type="ECO:0000313" key="2">
    <source>
        <dbReference type="EMBL" id="OLP74161.1"/>
    </source>
</evidence>
<keyword evidence="1" id="KW-0472">Membrane</keyword>